<dbReference type="STRING" id="71717.A0A4Y7T028"/>
<protein>
    <submittedName>
        <fullName evidence="1">Uncharacterized protein</fullName>
    </submittedName>
</protein>
<keyword evidence="2" id="KW-1185">Reference proteome</keyword>
<dbReference type="Gene3D" id="1.20.930.20">
    <property type="entry name" value="Adaptor protein Cbl, N-terminal domain"/>
    <property type="match status" value="1"/>
</dbReference>
<dbReference type="InterPro" id="IPR036537">
    <property type="entry name" value="Adaptor_Cbl_N_dom_sf"/>
</dbReference>
<dbReference type="EMBL" id="QPFP01000041">
    <property type="protein sequence ID" value="TEB27331.1"/>
    <property type="molecule type" value="Genomic_DNA"/>
</dbReference>
<name>A0A4Y7T028_COPMI</name>
<proteinExistence type="predicted"/>
<dbReference type="GO" id="GO:0007166">
    <property type="term" value="P:cell surface receptor signaling pathway"/>
    <property type="evidence" value="ECO:0007669"/>
    <property type="project" value="InterPro"/>
</dbReference>
<gene>
    <name evidence="1" type="ORF">FA13DRAFT_1794944</name>
</gene>
<dbReference type="CDD" id="cd21037">
    <property type="entry name" value="MLKL_NTD"/>
    <property type="match status" value="1"/>
</dbReference>
<dbReference type="AlphaFoldDB" id="A0A4Y7T028"/>
<dbReference type="Proteomes" id="UP000298030">
    <property type="component" value="Unassembled WGS sequence"/>
</dbReference>
<dbReference type="OrthoDB" id="428577at2759"/>
<dbReference type="InterPro" id="IPR059179">
    <property type="entry name" value="MLKL-like_MCAfunc"/>
</dbReference>
<evidence type="ECO:0000313" key="2">
    <source>
        <dbReference type="Proteomes" id="UP000298030"/>
    </source>
</evidence>
<reference evidence="1 2" key="1">
    <citation type="journal article" date="2019" name="Nat. Ecol. Evol.">
        <title>Megaphylogeny resolves global patterns of mushroom evolution.</title>
        <authorList>
            <person name="Varga T."/>
            <person name="Krizsan K."/>
            <person name="Foldi C."/>
            <person name="Dima B."/>
            <person name="Sanchez-Garcia M."/>
            <person name="Sanchez-Ramirez S."/>
            <person name="Szollosi G.J."/>
            <person name="Szarkandi J.G."/>
            <person name="Papp V."/>
            <person name="Albert L."/>
            <person name="Andreopoulos W."/>
            <person name="Angelini C."/>
            <person name="Antonin V."/>
            <person name="Barry K.W."/>
            <person name="Bougher N.L."/>
            <person name="Buchanan P."/>
            <person name="Buyck B."/>
            <person name="Bense V."/>
            <person name="Catcheside P."/>
            <person name="Chovatia M."/>
            <person name="Cooper J."/>
            <person name="Damon W."/>
            <person name="Desjardin D."/>
            <person name="Finy P."/>
            <person name="Geml J."/>
            <person name="Haridas S."/>
            <person name="Hughes K."/>
            <person name="Justo A."/>
            <person name="Karasinski D."/>
            <person name="Kautmanova I."/>
            <person name="Kiss B."/>
            <person name="Kocsube S."/>
            <person name="Kotiranta H."/>
            <person name="LaButti K.M."/>
            <person name="Lechner B.E."/>
            <person name="Liimatainen K."/>
            <person name="Lipzen A."/>
            <person name="Lukacs Z."/>
            <person name="Mihaltcheva S."/>
            <person name="Morgado L.N."/>
            <person name="Niskanen T."/>
            <person name="Noordeloos M.E."/>
            <person name="Ohm R.A."/>
            <person name="Ortiz-Santana B."/>
            <person name="Ovrebo C."/>
            <person name="Racz N."/>
            <person name="Riley R."/>
            <person name="Savchenko A."/>
            <person name="Shiryaev A."/>
            <person name="Soop K."/>
            <person name="Spirin V."/>
            <person name="Szebenyi C."/>
            <person name="Tomsovsky M."/>
            <person name="Tulloss R.E."/>
            <person name="Uehling J."/>
            <person name="Grigoriev I.V."/>
            <person name="Vagvolgyi C."/>
            <person name="Papp T."/>
            <person name="Martin F.M."/>
            <person name="Miettinen O."/>
            <person name="Hibbett D.S."/>
            <person name="Nagy L.G."/>
        </authorList>
    </citation>
    <scope>NUCLEOTIDE SEQUENCE [LARGE SCALE GENOMIC DNA]</scope>
    <source>
        <strain evidence="1 2">FP101781</strain>
    </source>
</reference>
<sequence length="444" mass="49398">MSVNDALAAIQVIHTVVSKVKDNQDELKSLSKRLQYIVQSLEDSRRRDIIREAEYEDSLSAVFELITRTERVTRRMLKRSLGDRTWNAGEIASDLRRLNEDAQTFLSVHTIKTLDLVQTAQTQQQSYLVSSVEEIIAKASLSALGTTEGPAVTVPSLQITEIDLALSKSTSKPPPMVATPAPPVTAMMLQLSTSNRVSRGQNHVPKGHLRVIPSSTQQHQKGFRSQRTSLWLWWMNRYDEYHGNHHAYPYENQGRVDEKLAEVIFLRTWALFPFFPVSQLGSKVPEDMQKRGGFITARIPARCVAHKLTAGCISPCSGERRSGFHLNADPTGQQSRYLLVASINVISGASVLDTSPLQHGPQDYIVAGEQPWIDGIATGENVVRQFVVTEMGKGYTVEEQPPGDFYRAKSTSEHGHLVAEETGRRFHTVCATPAELDLEGQTIA</sequence>
<comment type="caution">
    <text evidence="1">The sequence shown here is derived from an EMBL/GenBank/DDBJ whole genome shotgun (WGS) entry which is preliminary data.</text>
</comment>
<evidence type="ECO:0000313" key="1">
    <source>
        <dbReference type="EMBL" id="TEB27331.1"/>
    </source>
</evidence>
<accession>A0A4Y7T028</accession>
<organism evidence="1 2">
    <name type="scientific">Coprinellus micaceus</name>
    <name type="common">Glistening ink-cap mushroom</name>
    <name type="synonym">Coprinus micaceus</name>
    <dbReference type="NCBI Taxonomy" id="71717"/>
    <lineage>
        <taxon>Eukaryota</taxon>
        <taxon>Fungi</taxon>
        <taxon>Dikarya</taxon>
        <taxon>Basidiomycota</taxon>
        <taxon>Agaricomycotina</taxon>
        <taxon>Agaricomycetes</taxon>
        <taxon>Agaricomycetidae</taxon>
        <taxon>Agaricales</taxon>
        <taxon>Agaricineae</taxon>
        <taxon>Psathyrellaceae</taxon>
        <taxon>Coprinellus</taxon>
    </lineage>
</organism>